<sequence>MRSEAEKDSYKSNKALRKTMWDWEQELFVEAPSDFALVPFARLKAIFGGAPSPPTGDAGKEDAKLPAFKLVI</sequence>
<accession>E2CXJ7</accession>
<dbReference type="PANTHER" id="PTHR38355:SF1">
    <property type="entry name" value="OS06G0149500 PROTEIN"/>
    <property type="match status" value="1"/>
</dbReference>
<dbReference type="AlphaFoldDB" id="E2CXJ7"/>
<dbReference type="PANTHER" id="PTHR38355">
    <property type="entry name" value="OS06G0149500 PROTEIN"/>
    <property type="match status" value="1"/>
</dbReference>
<reference evidence="1" key="1">
    <citation type="submission" date="2009-07" db="EMBL/GenBank/DDBJ databases">
        <title>Salinity tolerance responsive genes from Jatropha curcas root cDNA.</title>
        <authorList>
            <person name="Eswaran N."/>
            <person name="Parameswaran S."/>
            <person name="Sathram B."/>
            <person name="Anantharaman B."/>
            <person name="Johnson T.S."/>
        </authorList>
    </citation>
    <scope>NUCLEOTIDE SEQUENCE</scope>
    <source>
        <tissue evidence="1">Root</tissue>
    </source>
</reference>
<dbReference type="GO" id="GO:0005739">
    <property type="term" value="C:mitochondrion"/>
    <property type="evidence" value="ECO:0007669"/>
    <property type="project" value="TreeGrafter"/>
</dbReference>
<dbReference type="EMBL" id="GQ386941">
    <property type="protein sequence ID" value="ADJ67214.1"/>
    <property type="molecule type" value="mRNA"/>
</dbReference>
<protein>
    <submittedName>
        <fullName evidence="1">Uncharacterized protein</fullName>
    </submittedName>
</protein>
<evidence type="ECO:0000313" key="1">
    <source>
        <dbReference type="EMBL" id="ADJ67214.1"/>
    </source>
</evidence>
<proteinExistence type="evidence at transcript level"/>
<organism evidence="1">
    <name type="scientific">Jatropha curcas</name>
    <name type="common">Barbados nut</name>
    <dbReference type="NCBI Taxonomy" id="180498"/>
    <lineage>
        <taxon>Eukaryota</taxon>
        <taxon>Viridiplantae</taxon>
        <taxon>Streptophyta</taxon>
        <taxon>Embryophyta</taxon>
        <taxon>Tracheophyta</taxon>
        <taxon>Spermatophyta</taxon>
        <taxon>Magnoliopsida</taxon>
        <taxon>eudicotyledons</taxon>
        <taxon>Gunneridae</taxon>
        <taxon>Pentapetalae</taxon>
        <taxon>rosids</taxon>
        <taxon>fabids</taxon>
        <taxon>Malpighiales</taxon>
        <taxon>Euphorbiaceae</taxon>
        <taxon>Crotonoideae</taxon>
        <taxon>Jatropheae</taxon>
        <taxon>Jatropha</taxon>
    </lineage>
</organism>
<name>E2CXJ7_JATCU</name>